<feature type="domain" description="HTH LytTR-type" evidence="4">
    <location>
        <begin position="133"/>
        <end position="231"/>
    </location>
</feature>
<dbReference type="RefSeq" id="WP_382388257.1">
    <property type="nucleotide sequence ID" value="NZ_JBHLWI010000038.1"/>
</dbReference>
<dbReference type="SMART" id="SM00850">
    <property type="entry name" value="LytTR"/>
    <property type="match status" value="1"/>
</dbReference>
<evidence type="ECO:0000259" key="4">
    <source>
        <dbReference type="PROSITE" id="PS50930"/>
    </source>
</evidence>
<dbReference type="InterPro" id="IPR001789">
    <property type="entry name" value="Sig_transdc_resp-reg_receiver"/>
</dbReference>
<keyword evidence="6" id="KW-1185">Reference proteome</keyword>
<evidence type="ECO:0000256" key="2">
    <source>
        <dbReference type="PROSITE-ProRule" id="PRU00169"/>
    </source>
</evidence>
<protein>
    <submittedName>
        <fullName evidence="5">LytR/AlgR family response regulator transcription factor</fullName>
    </submittedName>
</protein>
<organism evidence="5 6">
    <name type="scientific">Fontibacter flavus</name>
    <dbReference type="NCBI Taxonomy" id="654838"/>
    <lineage>
        <taxon>Bacteria</taxon>
        <taxon>Pseudomonadati</taxon>
        <taxon>Bacteroidota</taxon>
        <taxon>Cytophagia</taxon>
        <taxon>Cytophagales</taxon>
        <taxon>Cyclobacteriaceae</taxon>
        <taxon>Fontibacter</taxon>
    </lineage>
</organism>
<dbReference type="InterPro" id="IPR007492">
    <property type="entry name" value="LytTR_DNA-bd_dom"/>
</dbReference>
<dbReference type="Proteomes" id="UP001589797">
    <property type="component" value="Unassembled WGS sequence"/>
</dbReference>
<dbReference type="SMART" id="SM00448">
    <property type="entry name" value="REC"/>
    <property type="match status" value="1"/>
</dbReference>
<dbReference type="Pfam" id="PF04397">
    <property type="entry name" value="LytTR"/>
    <property type="match status" value="1"/>
</dbReference>
<evidence type="ECO:0000259" key="3">
    <source>
        <dbReference type="PROSITE" id="PS50110"/>
    </source>
</evidence>
<dbReference type="PROSITE" id="PS50110">
    <property type="entry name" value="RESPONSE_REGULATORY"/>
    <property type="match status" value="1"/>
</dbReference>
<dbReference type="InterPro" id="IPR011006">
    <property type="entry name" value="CheY-like_superfamily"/>
</dbReference>
<evidence type="ECO:0000256" key="1">
    <source>
        <dbReference type="ARBA" id="ARBA00022553"/>
    </source>
</evidence>
<dbReference type="PANTHER" id="PTHR44591">
    <property type="entry name" value="STRESS RESPONSE REGULATOR PROTEIN 1"/>
    <property type="match status" value="1"/>
</dbReference>
<dbReference type="Gene3D" id="2.40.50.1020">
    <property type="entry name" value="LytTr DNA-binding domain"/>
    <property type="match status" value="1"/>
</dbReference>
<dbReference type="Pfam" id="PF00072">
    <property type="entry name" value="Response_reg"/>
    <property type="match status" value="1"/>
</dbReference>
<sequence length="231" mass="26305">MKNILIVEDEIELAQNIQDLLEHLGFRVIGIFDNAKEVLGYLKTQKPDLILMDIQIKGDMDGIELCQQVKLKYDVPVVYLTAFSDISYLDRIAANKYEGYLLKPFTVDELRSAVHLALSGKSKLKSKSEKSIISIKDKGFTVPLSINDILFFQADGLYTKIQTKTKSYVVRDILKDLIEPLPAAKFVRVHKSYVVNYSEIGSFNSKELHIQDYVIPIRRGMYKDIKKLLGG</sequence>
<gene>
    <name evidence="5" type="ORF">ACFFIP_13765</name>
</gene>
<comment type="caution">
    <text evidence="5">The sequence shown here is derived from an EMBL/GenBank/DDBJ whole genome shotgun (WGS) entry which is preliminary data.</text>
</comment>
<proteinExistence type="predicted"/>
<reference evidence="5 6" key="1">
    <citation type="submission" date="2024-09" db="EMBL/GenBank/DDBJ databases">
        <authorList>
            <person name="Sun Q."/>
            <person name="Mori K."/>
        </authorList>
    </citation>
    <scope>NUCLEOTIDE SEQUENCE [LARGE SCALE GENOMIC DNA]</scope>
    <source>
        <strain evidence="5 6">CCM 7650</strain>
    </source>
</reference>
<dbReference type="PANTHER" id="PTHR44591:SF3">
    <property type="entry name" value="RESPONSE REGULATORY DOMAIN-CONTAINING PROTEIN"/>
    <property type="match status" value="1"/>
</dbReference>
<evidence type="ECO:0000313" key="5">
    <source>
        <dbReference type="EMBL" id="MFC0263755.1"/>
    </source>
</evidence>
<name>A0ABV6FV49_9BACT</name>
<keyword evidence="1 2" id="KW-0597">Phosphoprotein</keyword>
<dbReference type="Gene3D" id="3.40.50.2300">
    <property type="match status" value="1"/>
</dbReference>
<evidence type="ECO:0000313" key="6">
    <source>
        <dbReference type="Proteomes" id="UP001589797"/>
    </source>
</evidence>
<feature type="modified residue" description="4-aspartylphosphate" evidence="2">
    <location>
        <position position="53"/>
    </location>
</feature>
<dbReference type="PROSITE" id="PS50930">
    <property type="entry name" value="HTH_LYTTR"/>
    <property type="match status" value="1"/>
</dbReference>
<feature type="domain" description="Response regulatory" evidence="3">
    <location>
        <begin position="3"/>
        <end position="118"/>
    </location>
</feature>
<dbReference type="EMBL" id="JBHLWI010000038">
    <property type="protein sequence ID" value="MFC0263755.1"/>
    <property type="molecule type" value="Genomic_DNA"/>
</dbReference>
<dbReference type="CDD" id="cd17534">
    <property type="entry name" value="REC_DC-like"/>
    <property type="match status" value="1"/>
</dbReference>
<accession>A0ABV6FV49</accession>
<dbReference type="InterPro" id="IPR050595">
    <property type="entry name" value="Bact_response_regulator"/>
</dbReference>
<dbReference type="SUPFAM" id="SSF52172">
    <property type="entry name" value="CheY-like"/>
    <property type="match status" value="1"/>
</dbReference>